<dbReference type="EMBL" id="JBHSNF010000001">
    <property type="protein sequence ID" value="MFC5525829.1"/>
    <property type="molecule type" value="Genomic_DNA"/>
</dbReference>
<reference evidence="2" key="1">
    <citation type="journal article" date="2019" name="Int. J. Syst. Evol. Microbiol.">
        <title>The Global Catalogue of Microorganisms (GCM) 10K type strain sequencing project: providing services to taxonomists for standard genome sequencing and annotation.</title>
        <authorList>
            <consortium name="The Broad Institute Genomics Platform"/>
            <consortium name="The Broad Institute Genome Sequencing Center for Infectious Disease"/>
            <person name="Wu L."/>
            <person name="Ma J."/>
        </authorList>
    </citation>
    <scope>NUCLEOTIDE SEQUENCE [LARGE SCALE GENOMIC DNA]</scope>
    <source>
        <strain evidence="2">CGMCC 1.16619</strain>
    </source>
</reference>
<evidence type="ECO:0000313" key="1">
    <source>
        <dbReference type="EMBL" id="MFC5525829.1"/>
    </source>
</evidence>
<organism evidence="1 2">
    <name type="scientific">Rhodanobacter ginsengisoli</name>
    <dbReference type="NCBI Taxonomy" id="418646"/>
    <lineage>
        <taxon>Bacteria</taxon>
        <taxon>Pseudomonadati</taxon>
        <taxon>Pseudomonadota</taxon>
        <taxon>Gammaproteobacteria</taxon>
        <taxon>Lysobacterales</taxon>
        <taxon>Rhodanobacteraceae</taxon>
        <taxon>Rhodanobacter</taxon>
    </lineage>
</organism>
<dbReference type="NCBIfam" id="NF040522">
    <property type="entry name" value="VC1465_fam"/>
    <property type="match status" value="1"/>
</dbReference>
<dbReference type="Proteomes" id="UP001596114">
    <property type="component" value="Unassembled WGS sequence"/>
</dbReference>
<keyword evidence="2" id="KW-1185">Reference proteome</keyword>
<dbReference type="Pfam" id="PF12375">
    <property type="entry name" value="DUF3653"/>
    <property type="match status" value="1"/>
</dbReference>
<dbReference type="InterPro" id="IPR001387">
    <property type="entry name" value="Cro/C1-type_HTH"/>
</dbReference>
<dbReference type="InterPro" id="IPR010982">
    <property type="entry name" value="Lambda_DNA-bd_dom_sf"/>
</dbReference>
<accession>A0ABW0QNH9</accession>
<dbReference type="Gene3D" id="1.10.260.40">
    <property type="entry name" value="lambda repressor-like DNA-binding domains"/>
    <property type="match status" value="1"/>
</dbReference>
<protein>
    <submittedName>
        <fullName evidence="1">VC1465 family Xer recombination activation factor</fullName>
    </submittedName>
</protein>
<evidence type="ECO:0000313" key="2">
    <source>
        <dbReference type="Proteomes" id="UP001596114"/>
    </source>
</evidence>
<comment type="caution">
    <text evidence="1">The sequence shown here is derived from an EMBL/GenBank/DDBJ whole genome shotgun (WGS) entry which is preliminary data.</text>
</comment>
<name>A0ABW0QNH9_9GAMM</name>
<dbReference type="RefSeq" id="WP_377319468.1">
    <property type="nucleotide sequence ID" value="NZ_JBHSNF010000001.1"/>
</dbReference>
<proteinExistence type="predicted"/>
<dbReference type="InterPro" id="IPR021077">
    <property type="entry name" value="Phage_phi-Lf_Orf112"/>
</dbReference>
<gene>
    <name evidence="1" type="ORF">ACFPPA_08755</name>
</gene>
<dbReference type="CDD" id="cd00093">
    <property type="entry name" value="HTH_XRE"/>
    <property type="match status" value="1"/>
</dbReference>
<sequence>MRQPPAVIHYAKSRKARRRVWHISPEGFRELRHTCLLSRQRAADYLGVSVRTIRHWDAGRNRVPWSVVRLLRIVRSGELGGLHDAWDGWTINRLGLCSPCGRLFTVESMRLWWLTVEQARFWRQGYDVATRPSAGESVPAAAPVRDGDPLLIAMPGRRADTLPASTAVHASAHSCQTALDRGADERAKAAASGQAAGAGGGRAIREPACANAVGLAQWIGVDSVSGCTLPRDVILTSSCSQETAETVANSLISGFTPLQLGERLVVVGPDTNRGQKHPYGPHT</sequence>